<dbReference type="AlphaFoldDB" id="A0A9Q0R346"/>
<dbReference type="PANTHER" id="PTHR12323">
    <property type="entry name" value="SR-RELATED CTD ASSOCIATED FACTOR 6"/>
    <property type="match status" value="1"/>
</dbReference>
<dbReference type="EMBL" id="JAMYWD010000001">
    <property type="protein sequence ID" value="KAJ4981625.1"/>
    <property type="molecule type" value="Genomic_DNA"/>
</dbReference>
<feature type="region of interest" description="Disordered" evidence="1">
    <location>
        <begin position="130"/>
        <end position="170"/>
    </location>
</feature>
<organism evidence="3 4">
    <name type="scientific">Protea cynaroides</name>
    <dbReference type="NCBI Taxonomy" id="273540"/>
    <lineage>
        <taxon>Eukaryota</taxon>
        <taxon>Viridiplantae</taxon>
        <taxon>Streptophyta</taxon>
        <taxon>Embryophyta</taxon>
        <taxon>Tracheophyta</taxon>
        <taxon>Spermatophyta</taxon>
        <taxon>Magnoliopsida</taxon>
        <taxon>Proteales</taxon>
        <taxon>Proteaceae</taxon>
        <taxon>Protea</taxon>
    </lineage>
</organism>
<dbReference type="Proteomes" id="UP001141806">
    <property type="component" value="Unassembled WGS sequence"/>
</dbReference>
<protein>
    <recommendedName>
        <fullName evidence="2">SUPPRESSOR-OF-WHITE-APRICOT-like C-terminal domain-containing protein</fullName>
    </recommendedName>
</protein>
<dbReference type="PANTHER" id="PTHR12323:SF0">
    <property type="entry name" value="CALCIUM HOMEOSTASIS ENDOPLASMIC RETICULUM PROTEIN"/>
    <property type="match status" value="1"/>
</dbReference>
<evidence type="ECO:0000256" key="1">
    <source>
        <dbReference type="SAM" id="MobiDB-lite"/>
    </source>
</evidence>
<dbReference type="GO" id="GO:0006874">
    <property type="term" value="P:intracellular calcium ion homeostasis"/>
    <property type="evidence" value="ECO:0007669"/>
    <property type="project" value="TreeGrafter"/>
</dbReference>
<proteinExistence type="predicted"/>
<dbReference type="Pfam" id="PF25123">
    <property type="entry name" value="SWAP1_C"/>
    <property type="match status" value="1"/>
</dbReference>
<keyword evidence="4" id="KW-1185">Reference proteome</keyword>
<reference evidence="3" key="1">
    <citation type="journal article" date="2023" name="Plant J.">
        <title>The genome of the king protea, Protea cynaroides.</title>
        <authorList>
            <person name="Chang J."/>
            <person name="Duong T.A."/>
            <person name="Schoeman C."/>
            <person name="Ma X."/>
            <person name="Roodt D."/>
            <person name="Barker N."/>
            <person name="Li Z."/>
            <person name="Van de Peer Y."/>
            <person name="Mizrachi E."/>
        </authorList>
    </citation>
    <scope>NUCLEOTIDE SEQUENCE</scope>
    <source>
        <tissue evidence="3">Young leaves</tissue>
    </source>
</reference>
<evidence type="ECO:0000313" key="3">
    <source>
        <dbReference type="EMBL" id="KAJ4981625.1"/>
    </source>
</evidence>
<dbReference type="GO" id="GO:0048471">
    <property type="term" value="C:perinuclear region of cytoplasm"/>
    <property type="evidence" value="ECO:0007669"/>
    <property type="project" value="TreeGrafter"/>
</dbReference>
<feature type="region of interest" description="Disordered" evidence="1">
    <location>
        <begin position="183"/>
        <end position="211"/>
    </location>
</feature>
<feature type="domain" description="SUPPRESSOR-OF-WHITE-APRICOT-like C-terminal" evidence="2">
    <location>
        <begin position="69"/>
        <end position="204"/>
    </location>
</feature>
<name>A0A9Q0R346_9MAGN</name>
<dbReference type="InterPro" id="IPR056922">
    <property type="entry name" value="SWAP1_C"/>
</dbReference>
<accession>A0A9Q0R346</accession>
<sequence length="211" mass="22865">MPSSMRSSQFAPPSTQKYLTSIVPDDIYSPVMTTPLMGSLPIFVQPTNQPLPLNLLPTSTANVGEKLLPYHFFPPGLIPGMVKKMQIGSGVPYSPMSPLDIPTVILPSIISPSKILERVSRFFKEIGEVNPSEGPMNPSDSNDDYDEYEREPHVRKGGACIPPPPNLQVDTETVTFADGSIEQKPEHRGSGLLGIGASAIPNEVPFDRDPA</sequence>
<gene>
    <name evidence="3" type="ORF">NE237_032462</name>
</gene>
<evidence type="ECO:0000313" key="4">
    <source>
        <dbReference type="Proteomes" id="UP001141806"/>
    </source>
</evidence>
<comment type="caution">
    <text evidence="3">The sequence shown here is derived from an EMBL/GenBank/DDBJ whole genome shotgun (WGS) entry which is preliminary data.</text>
</comment>
<evidence type="ECO:0000259" key="2">
    <source>
        <dbReference type="Pfam" id="PF25123"/>
    </source>
</evidence>
<dbReference type="OrthoDB" id="21470at2759"/>